<evidence type="ECO:0000313" key="5">
    <source>
        <dbReference type="Proteomes" id="UP000694941"/>
    </source>
</evidence>
<dbReference type="CDD" id="cd20407">
    <property type="entry name" value="Tudor_AKAP1"/>
    <property type="match status" value="1"/>
</dbReference>
<dbReference type="Gene3D" id="3.30.1370.10">
    <property type="entry name" value="K Homology domain, type 1"/>
    <property type="match status" value="1"/>
</dbReference>
<dbReference type="PROSITE" id="PS50304">
    <property type="entry name" value="TUDOR"/>
    <property type="match status" value="1"/>
</dbReference>
<dbReference type="Proteomes" id="UP000694941">
    <property type="component" value="Unplaced"/>
</dbReference>
<dbReference type="Gene3D" id="2.40.50.90">
    <property type="match status" value="1"/>
</dbReference>
<dbReference type="SUPFAM" id="SSF54791">
    <property type="entry name" value="Eukaryotic type KH-domain (KH-domain type I)"/>
    <property type="match status" value="1"/>
</dbReference>
<feature type="region of interest" description="Disordered" evidence="2">
    <location>
        <begin position="1016"/>
        <end position="1078"/>
    </location>
</feature>
<dbReference type="RefSeq" id="XP_013787306.1">
    <property type="nucleotide sequence ID" value="XM_013931852.2"/>
</dbReference>
<dbReference type="PROSITE" id="PS50084">
    <property type="entry name" value="KH_TYPE_1"/>
    <property type="match status" value="1"/>
</dbReference>
<feature type="transmembrane region" description="Helical" evidence="3">
    <location>
        <begin position="6"/>
        <end position="28"/>
    </location>
</feature>
<dbReference type="Pfam" id="PF00567">
    <property type="entry name" value="TUDOR"/>
    <property type="match status" value="1"/>
</dbReference>
<dbReference type="GeneID" id="106471261"/>
<dbReference type="InterPro" id="IPR035437">
    <property type="entry name" value="SNase_OB-fold_sf"/>
</dbReference>
<dbReference type="PANTHER" id="PTHR22948">
    <property type="entry name" value="TUDOR DOMAIN CONTAINING PROTEIN"/>
    <property type="match status" value="1"/>
</dbReference>
<evidence type="ECO:0000313" key="6">
    <source>
        <dbReference type="RefSeq" id="XP_013787306.1"/>
    </source>
</evidence>
<dbReference type="SMART" id="SM00322">
    <property type="entry name" value="KH"/>
    <property type="match status" value="1"/>
</dbReference>
<accession>A0ABM1BRL1</accession>
<evidence type="ECO:0000256" key="2">
    <source>
        <dbReference type="SAM" id="MobiDB-lite"/>
    </source>
</evidence>
<dbReference type="SMART" id="SM00333">
    <property type="entry name" value="TUDOR"/>
    <property type="match status" value="1"/>
</dbReference>
<dbReference type="RefSeq" id="XP_022255577.1">
    <property type="nucleotide sequence ID" value="XM_022399869.1"/>
</dbReference>
<feature type="region of interest" description="Disordered" evidence="2">
    <location>
        <begin position="34"/>
        <end position="61"/>
    </location>
</feature>
<feature type="region of interest" description="Disordered" evidence="2">
    <location>
        <begin position="969"/>
        <end position="994"/>
    </location>
</feature>
<dbReference type="InterPro" id="IPR036612">
    <property type="entry name" value="KH_dom_type_1_sf"/>
</dbReference>
<dbReference type="PANTHER" id="PTHR22948:SF65">
    <property type="entry name" value="A-KINASE ANCHORING PROTEIN 1"/>
    <property type="match status" value="1"/>
</dbReference>
<organism evidence="5 6">
    <name type="scientific">Limulus polyphemus</name>
    <name type="common">Atlantic horseshoe crab</name>
    <dbReference type="NCBI Taxonomy" id="6850"/>
    <lineage>
        <taxon>Eukaryota</taxon>
        <taxon>Metazoa</taxon>
        <taxon>Ecdysozoa</taxon>
        <taxon>Arthropoda</taxon>
        <taxon>Chelicerata</taxon>
        <taxon>Merostomata</taxon>
        <taxon>Xiphosura</taxon>
        <taxon>Limulidae</taxon>
        <taxon>Limulus</taxon>
    </lineage>
</organism>
<proteinExistence type="predicted"/>
<keyword evidence="1" id="KW-0694">RNA-binding</keyword>
<evidence type="ECO:0000256" key="1">
    <source>
        <dbReference type="PROSITE-ProRule" id="PRU00117"/>
    </source>
</evidence>
<dbReference type="InterPro" id="IPR047368">
    <property type="entry name" value="KH-I_AKAP1"/>
</dbReference>
<keyword evidence="5" id="KW-1185">Reference proteome</keyword>
<dbReference type="InterPro" id="IPR047367">
    <property type="entry name" value="Tudor_AKAP1"/>
</dbReference>
<keyword evidence="3" id="KW-0472">Membrane</keyword>
<dbReference type="CDD" id="cd22395">
    <property type="entry name" value="KH-I_AKAP1"/>
    <property type="match status" value="1"/>
</dbReference>
<evidence type="ECO:0000256" key="3">
    <source>
        <dbReference type="SAM" id="Phobius"/>
    </source>
</evidence>
<dbReference type="InterPro" id="IPR004088">
    <property type="entry name" value="KH_dom_type_1"/>
</dbReference>
<evidence type="ECO:0000313" key="7">
    <source>
        <dbReference type="RefSeq" id="XP_022255577.1"/>
    </source>
</evidence>
<reference evidence="6 7" key="1">
    <citation type="submission" date="2025-05" db="UniProtKB">
        <authorList>
            <consortium name="RefSeq"/>
        </authorList>
    </citation>
    <scope>IDENTIFICATION</scope>
    <source>
        <tissue evidence="6 7">Muscle</tissue>
    </source>
</reference>
<protein>
    <submittedName>
        <fullName evidence="6 7">Uncharacterized protein LOC106471261 isoform X1</fullName>
    </submittedName>
</protein>
<feature type="compositionally biased region" description="Polar residues" evidence="2">
    <location>
        <begin position="1059"/>
        <end position="1070"/>
    </location>
</feature>
<name>A0ABM1BRL1_LIMPO</name>
<keyword evidence="3" id="KW-0812">Transmembrane</keyword>
<dbReference type="InterPro" id="IPR004087">
    <property type="entry name" value="KH_dom"/>
</dbReference>
<feature type="domain" description="Tudor" evidence="4">
    <location>
        <begin position="1245"/>
        <end position="1303"/>
    </location>
</feature>
<evidence type="ECO:0000259" key="4">
    <source>
        <dbReference type="PROSITE" id="PS50304"/>
    </source>
</evidence>
<dbReference type="Gene3D" id="2.30.30.140">
    <property type="match status" value="1"/>
</dbReference>
<gene>
    <name evidence="6 7" type="primary">LOC106471261</name>
</gene>
<feature type="compositionally biased region" description="Polar residues" evidence="2">
    <location>
        <begin position="975"/>
        <end position="987"/>
    </location>
</feature>
<dbReference type="Pfam" id="PF00013">
    <property type="entry name" value="KH_1"/>
    <property type="match status" value="1"/>
</dbReference>
<keyword evidence="3" id="KW-1133">Transmembrane helix</keyword>
<dbReference type="InterPro" id="IPR050621">
    <property type="entry name" value="Tudor_domain_containing"/>
</dbReference>
<sequence length="1386" mass="155319">MAGLSSRTIVVCSIPAVIAILSIIWLGMKQKKKHKESKEEKPKRKQEVHHISTTDVSSGIPDVHEKAERIPSCHEKEAAREIAVKIVDNLNKEVEKYHKVHKKRGISQAEKLFEAEHSDEEKEVNVEFPPHNLNNELIEDSELGTEYKYLETSSENYSFTLEKHNKNKSLNVSEKEKVVNQKFFNPIVMHSEQIPPSDRNKPSIKPVLCNETDVNNETVSNDRSYKVDTEAKEMLAVSSNDKQFSQVITEGVSEVSFSFTESKGSGTKRSIDKLQLNSLRTLMDSDNCNLNDKSLATVSMSDLCSKVLEVSKETVISQLTNQVFQETDSTSVLSHSAQLREQNIKCQSEELASNGVTQKKDIHPEVKQGQVIILECASGMDTNEHLTSSQSEELVSNNVTQEKHVEAEVQEAQMVNLEDSSEISTEQQLTSQNEELVSYSVPQEKHIEAEVQELQRVSLEDSSEMDTSQQLTSLQNEELVNNGETQEQHMEAELQEFQRVNLEGSSEMDTSQQLTSLQDEELVSYSVPQEKHIEAEVQELQRVNLEDSSEMDTSQQLASLQNEELVCYGVTQGKHIEAEVQELQRVSLEGSSEIDTSQQLTPLQNEGLVCYGVTQGKHIEAEVQELQRVNLEDSSEMDTSQQLTSLQNEELVCYGVTQGKHIEAEVQELQRVNLEISSEEDTCQQLTSLQNEELVSYGEIQEKHIDAEAQELQRVSLENSSEMDTSQQLTSFQDEELASKCATQEKYILVEVQEEYISAMDNNSRADKNQQLKSLEKEVASNQVTQPKNIESKVKEGQTVHLGSSLEKDTKQQMTLVQSGELVINVINQEQPVEAKVPEVQTLILEATSGMVTNQQLTLSQSEELASYGIIQGKHIEAEVQQVPLVNLQDISGIFTEQQLKSSQSEDIVINGATQEKHIKREIQVVQAFDLEGISGIGSDEQLPLAQSDELDSTCETFKRHVEAKDQVELPLNKENFNGEKTSQRLESPQPKYVNHIVDTDNTKCKRNHTDSILSYHNPQLRRLTHPEPQDAHSAVPPYDANNLSDERNTESPLHGTFSDVQSEGSTDSSKGAGDIQSGIEPSQALQAESVITVYEFELPQDLCGRLIGRQGKHVNYIKHRSNTKISIKRHPFNPHLKLCAVEGTETDIKTALRLIRKKFPVNCYPAVTLVQVNVPLTCGIPVPETLQLHLPEGISSDVILSSMVTAGHFFLQQPTHPSYPSLSQLDQCMATCYTQGDTPLLPQPVEAGVICAAPMMGGWYRAQLVYMYEDTEECDIKYVDYGGYSKVSVSSLRQIRSDFMILPFQASECYLANVKPKNDEAVWSLEACAAFEELAQGQVLRALVVAYAEDGIPYVHLYRVQGVSTLFINRELVKRGAAEWIEHEG</sequence>
<dbReference type="SUPFAM" id="SSF63748">
    <property type="entry name" value="Tudor/PWWP/MBT"/>
    <property type="match status" value="1"/>
</dbReference>
<dbReference type="InterPro" id="IPR002999">
    <property type="entry name" value="Tudor"/>
</dbReference>